<dbReference type="Proteomes" id="UP000054761">
    <property type="component" value="Unassembled WGS sequence"/>
</dbReference>
<keyword evidence="2" id="KW-1185">Reference proteome</keyword>
<proteinExistence type="predicted"/>
<reference evidence="1 2" key="1">
    <citation type="submission" date="2015-11" db="EMBL/GenBank/DDBJ databases">
        <title>Genomic analysis of 38 Legionella species identifies large and diverse effector repertoires.</title>
        <authorList>
            <person name="Burstein D."/>
            <person name="Amaro F."/>
            <person name="Zusman T."/>
            <person name="Lifshitz Z."/>
            <person name="Cohen O."/>
            <person name="Gilbert J.A."/>
            <person name="Pupko T."/>
            <person name="Shuman H.A."/>
            <person name="Segal G."/>
        </authorList>
    </citation>
    <scope>NUCLEOTIDE SEQUENCE [LARGE SCALE GENOMIC DNA]</scope>
    <source>
        <strain evidence="1 2">Bercovier 4</strain>
    </source>
</reference>
<dbReference type="EMBL" id="LNYH01000151">
    <property type="protein sequence ID" value="KTD13985.1"/>
    <property type="molecule type" value="Genomic_DNA"/>
</dbReference>
<protein>
    <recommendedName>
        <fullName evidence="3">DUF4145 domain-containing protein</fullName>
    </recommendedName>
</protein>
<evidence type="ECO:0000313" key="2">
    <source>
        <dbReference type="Proteomes" id="UP000054761"/>
    </source>
</evidence>
<gene>
    <name evidence="1" type="ORF">Lisr_2761</name>
</gene>
<dbReference type="RefSeq" id="WP_058503031.1">
    <property type="nucleotide sequence ID" value="NZ_UGOE01000002.1"/>
</dbReference>
<dbReference type="AlphaFoldDB" id="A0A0W0V1J5"/>
<name>A0A0W0V1J5_9GAMM</name>
<comment type="caution">
    <text evidence="1">The sequence shown here is derived from an EMBL/GenBank/DDBJ whole genome shotgun (WGS) entry which is preliminary data.</text>
</comment>
<sequence length="174" mass="20527">MDNVNYNFKIIEKLVNSAIEGTDKRYYCKPIYLLLAAIIECTLYDFLKKINEHRYEQVPNLTKKEVKAIQDMKKVPNKLNCFNNICKKHSFLGEDEAIYDQINEAAEIRNRIHIQNEKGHSPMDESDLWEINTIKKCGQLLKDIFVIMCEKYPRPDGFHDNPTLDEFPEPWTKL</sequence>
<accession>A0A0W0V1J5</accession>
<evidence type="ECO:0000313" key="1">
    <source>
        <dbReference type="EMBL" id="KTD13985.1"/>
    </source>
</evidence>
<dbReference type="PATRIC" id="fig|454.4.peg.3030"/>
<evidence type="ECO:0008006" key="3">
    <source>
        <dbReference type="Google" id="ProtNLM"/>
    </source>
</evidence>
<organism evidence="1 2">
    <name type="scientific">Legionella israelensis</name>
    <dbReference type="NCBI Taxonomy" id="454"/>
    <lineage>
        <taxon>Bacteria</taxon>
        <taxon>Pseudomonadati</taxon>
        <taxon>Pseudomonadota</taxon>
        <taxon>Gammaproteobacteria</taxon>
        <taxon>Legionellales</taxon>
        <taxon>Legionellaceae</taxon>
        <taxon>Legionella</taxon>
    </lineage>
</organism>